<keyword evidence="2" id="KW-0560">Oxidoreductase</keyword>
<organism evidence="7 8">
    <name type="scientific">Cymbomonas tetramitiformis</name>
    <dbReference type="NCBI Taxonomy" id="36881"/>
    <lineage>
        <taxon>Eukaryota</taxon>
        <taxon>Viridiplantae</taxon>
        <taxon>Chlorophyta</taxon>
        <taxon>Pyramimonadophyceae</taxon>
        <taxon>Pyramimonadales</taxon>
        <taxon>Pyramimonadaceae</taxon>
        <taxon>Cymbomonas</taxon>
    </lineage>
</organism>
<dbReference type="GO" id="GO:0016491">
    <property type="term" value="F:oxidoreductase activity"/>
    <property type="evidence" value="ECO:0007669"/>
    <property type="project" value="UniProtKB-KW"/>
</dbReference>
<feature type="domain" description="JmjC" evidence="6">
    <location>
        <begin position="175"/>
        <end position="331"/>
    </location>
</feature>
<evidence type="ECO:0000259" key="6">
    <source>
        <dbReference type="PROSITE" id="PS51184"/>
    </source>
</evidence>
<dbReference type="SMART" id="SM00558">
    <property type="entry name" value="JmjC"/>
    <property type="match status" value="1"/>
</dbReference>
<dbReference type="PANTHER" id="PTHR23123">
    <property type="entry name" value="PHD/F-BOX CONTAINING PROTEIN"/>
    <property type="match status" value="1"/>
</dbReference>
<gene>
    <name evidence="7" type="ORF">CYMTET_25930</name>
</gene>
<keyword evidence="1" id="KW-0479">Metal-binding</keyword>
<dbReference type="EMBL" id="LGRX02013953">
    <property type="protein sequence ID" value="KAK3265382.1"/>
    <property type="molecule type" value="Genomic_DNA"/>
</dbReference>
<evidence type="ECO:0000256" key="3">
    <source>
        <dbReference type="ARBA" id="ARBA00023004"/>
    </source>
</evidence>
<comment type="caution">
    <text evidence="7">The sequence shown here is derived from an EMBL/GenBank/DDBJ whole genome shotgun (WGS) entry which is preliminary data.</text>
</comment>
<evidence type="ECO:0000256" key="4">
    <source>
        <dbReference type="ARBA" id="ARBA00023015"/>
    </source>
</evidence>
<reference evidence="7 8" key="1">
    <citation type="journal article" date="2015" name="Genome Biol. Evol.">
        <title>Comparative Genomics of a Bacterivorous Green Alga Reveals Evolutionary Causalities and Consequences of Phago-Mixotrophic Mode of Nutrition.</title>
        <authorList>
            <person name="Burns J.A."/>
            <person name="Paasch A."/>
            <person name="Narechania A."/>
            <person name="Kim E."/>
        </authorList>
    </citation>
    <scope>NUCLEOTIDE SEQUENCE [LARGE SCALE GENOMIC DNA]</scope>
    <source>
        <strain evidence="7 8">PLY_AMNH</strain>
    </source>
</reference>
<evidence type="ECO:0000256" key="1">
    <source>
        <dbReference type="ARBA" id="ARBA00022723"/>
    </source>
</evidence>
<evidence type="ECO:0000256" key="5">
    <source>
        <dbReference type="ARBA" id="ARBA00023163"/>
    </source>
</evidence>
<dbReference type="AlphaFoldDB" id="A0AAE0KYJ7"/>
<keyword evidence="3" id="KW-0408">Iron</keyword>
<proteinExistence type="predicted"/>
<keyword evidence="8" id="KW-1185">Reference proteome</keyword>
<name>A0AAE0KYJ7_9CHLO</name>
<keyword evidence="4" id="KW-0805">Transcription regulation</keyword>
<evidence type="ECO:0000256" key="2">
    <source>
        <dbReference type="ARBA" id="ARBA00023002"/>
    </source>
</evidence>
<dbReference type="InterPro" id="IPR050690">
    <property type="entry name" value="JHDM1_Histone_Demethylase"/>
</dbReference>
<dbReference type="SUPFAM" id="SSF51197">
    <property type="entry name" value="Clavaminate synthase-like"/>
    <property type="match status" value="1"/>
</dbReference>
<evidence type="ECO:0000313" key="8">
    <source>
        <dbReference type="Proteomes" id="UP001190700"/>
    </source>
</evidence>
<dbReference type="GO" id="GO:0046872">
    <property type="term" value="F:metal ion binding"/>
    <property type="evidence" value="ECO:0007669"/>
    <property type="project" value="UniProtKB-KW"/>
</dbReference>
<protein>
    <recommendedName>
        <fullName evidence="6">JmjC domain-containing protein</fullName>
    </recommendedName>
</protein>
<accession>A0AAE0KYJ7</accession>
<dbReference type="InterPro" id="IPR003347">
    <property type="entry name" value="JmjC_dom"/>
</dbReference>
<keyword evidence="5" id="KW-0804">Transcription</keyword>
<dbReference type="Proteomes" id="UP001190700">
    <property type="component" value="Unassembled WGS sequence"/>
</dbReference>
<sequence>MWYVLWRGREYRVETSGKTSVLERLACVARLRGDATCRPCLTDAFGALLEPEPPLTMRSWRIYQALIGCTGDTLLSPKEMSAANITTEWMRNDGLRVPVFISAYPTAAMDLGMEVPSGLTVAAVGSVIGPRHSISTVNVSKQVEGPLLTMGDWMDYWATPPEERPQVLKTSLLPVAGSPLEQRLRAPAAIRGSDLAYHAWPEELGGRPQVQSNVLMSVEGSHRDFALDVGGASVWYHMLSGHQVFLMAPPTRPNLSAFVKWSIARRRGVAGFFGELAGGMYRCEVKAGETLLVPGGWVHATAALQDSVAVGGHFLHGDCPLFLRRLPDCTPAGRM</sequence>
<evidence type="ECO:0000313" key="7">
    <source>
        <dbReference type="EMBL" id="KAK3265382.1"/>
    </source>
</evidence>
<dbReference type="Gene3D" id="2.60.120.650">
    <property type="entry name" value="Cupin"/>
    <property type="match status" value="1"/>
</dbReference>
<dbReference type="PROSITE" id="PS51184">
    <property type="entry name" value="JMJC"/>
    <property type="match status" value="1"/>
</dbReference>